<evidence type="ECO:0000256" key="1">
    <source>
        <dbReference type="SAM" id="Phobius"/>
    </source>
</evidence>
<dbReference type="SUPFAM" id="SSF56601">
    <property type="entry name" value="beta-lactamase/transpeptidase-like"/>
    <property type="match status" value="1"/>
</dbReference>
<feature type="transmembrane region" description="Helical" evidence="1">
    <location>
        <begin position="506"/>
        <end position="529"/>
    </location>
</feature>
<keyword evidence="1" id="KW-0812">Transmembrane</keyword>
<feature type="transmembrane region" description="Helical" evidence="1">
    <location>
        <begin position="581"/>
        <end position="606"/>
    </location>
</feature>
<keyword evidence="1" id="KW-0472">Membrane</keyword>
<evidence type="ECO:0000256" key="2">
    <source>
        <dbReference type="SAM" id="SignalP"/>
    </source>
</evidence>
<dbReference type="InterPro" id="IPR001466">
    <property type="entry name" value="Beta-lactam-related"/>
</dbReference>
<keyword evidence="2" id="KW-0732">Signal</keyword>
<dbReference type="Pfam" id="PF00144">
    <property type="entry name" value="Beta-lactamase"/>
    <property type="match status" value="1"/>
</dbReference>
<evidence type="ECO:0000313" key="4">
    <source>
        <dbReference type="EMBL" id="QUX26322.1"/>
    </source>
</evidence>
<feature type="domain" description="Beta-lactamase-related" evidence="3">
    <location>
        <begin position="59"/>
        <end position="374"/>
    </location>
</feature>
<evidence type="ECO:0000259" key="3">
    <source>
        <dbReference type="Pfam" id="PF00144"/>
    </source>
</evidence>
<feature type="signal peptide" evidence="2">
    <location>
        <begin position="1"/>
        <end position="19"/>
    </location>
</feature>
<keyword evidence="1" id="KW-1133">Transmembrane helix</keyword>
<gene>
    <name evidence="4" type="ORF">KGD84_31805</name>
</gene>
<organism evidence="4 5">
    <name type="scientific">Nocardiopsis changdeensis</name>
    <dbReference type="NCBI Taxonomy" id="2831969"/>
    <lineage>
        <taxon>Bacteria</taxon>
        <taxon>Bacillati</taxon>
        <taxon>Actinomycetota</taxon>
        <taxon>Actinomycetes</taxon>
        <taxon>Streptosporangiales</taxon>
        <taxon>Nocardiopsidaceae</taxon>
        <taxon>Nocardiopsis</taxon>
    </lineage>
</organism>
<proteinExistence type="predicted"/>
<sequence length="647" mass="67421">MAAAAAALAVLASACAAPADGDGAPNDGAPAPAAAPPTAELTEQDVNAWLDGVVPGALDVSGIPGAVVSVVHDGEILTVRGYGYADTGADGGGPVPVDPEETLFRVASVSKLVTATAVMGLVQEGALDLDTDVNEYLDFTLPTRFDEPVTLRHLLTHTPGFEERIKGMFLSGQDSPDLRSYLVEDPPEQVYPPGTVPAYSNYGNALAGYIVERTAGEPFEEYVAETVFEPLGMDSSTFAQPLPEGFRDRLASGYTDDTGPAGEFETVPDAPAGALTTSAPDMARFMLAHLGDLEGLGLDGDTLDLMHSPALGEDSLGTLAAGPRMALGFYREDRNGRPALGHGGDSMYFHSHLQIHPEDGTGVFVSFNGGGYPDGQGYYLREEITGGFMDRYLPREEGPAAGTDTAAEHAAMADGSYIGTRAVQSNFLSVLDLVGGLEVRDRGDGTILVTPGTASGHPQVYEEVEPWLWREVGGHRTLSMRAEDGRVEALGTDPASAFLRAGPGHVAAPAVLAFSLAVLLVAVLSWPVGAVVRRSLSLPARDRAGRTARVLTRAGTASALAAAVGWVLVLSFLMGMNEVPAAVLLGLHGLQLLGALGVVPAAWSLAGDVRRRAGWKRYAAGALVLAALAGTAWFALSFGLLSFDPTY</sequence>
<feature type="transmembrane region" description="Helical" evidence="1">
    <location>
        <begin position="550"/>
        <end position="575"/>
    </location>
</feature>
<dbReference type="InterPro" id="IPR012338">
    <property type="entry name" value="Beta-lactam/transpept-like"/>
</dbReference>
<dbReference type="PANTHER" id="PTHR46825:SF9">
    <property type="entry name" value="BETA-LACTAMASE-RELATED DOMAIN-CONTAINING PROTEIN"/>
    <property type="match status" value="1"/>
</dbReference>
<dbReference type="PANTHER" id="PTHR46825">
    <property type="entry name" value="D-ALANYL-D-ALANINE-CARBOXYPEPTIDASE/ENDOPEPTIDASE AMPH"/>
    <property type="match status" value="1"/>
</dbReference>
<keyword evidence="5" id="KW-1185">Reference proteome</keyword>
<feature type="transmembrane region" description="Helical" evidence="1">
    <location>
        <begin position="618"/>
        <end position="641"/>
    </location>
</feature>
<dbReference type="EMBL" id="CP074133">
    <property type="protein sequence ID" value="QUX26322.1"/>
    <property type="molecule type" value="Genomic_DNA"/>
</dbReference>
<feature type="chain" id="PRO_5045894907" evidence="2">
    <location>
        <begin position="20"/>
        <end position="647"/>
    </location>
</feature>
<name>A0ABX8BWG0_9ACTN</name>
<accession>A0ABX8BWG0</accession>
<dbReference type="Gene3D" id="3.40.710.10">
    <property type="entry name" value="DD-peptidase/beta-lactamase superfamily"/>
    <property type="match status" value="1"/>
</dbReference>
<dbReference type="InterPro" id="IPR050491">
    <property type="entry name" value="AmpC-like"/>
</dbReference>
<evidence type="ECO:0000313" key="5">
    <source>
        <dbReference type="Proteomes" id="UP000676079"/>
    </source>
</evidence>
<protein>
    <submittedName>
        <fullName evidence="4">Beta-lactamase family protein</fullName>
    </submittedName>
</protein>
<reference evidence="4 5" key="1">
    <citation type="submission" date="2021-05" db="EMBL/GenBank/DDBJ databases">
        <title>Direct Submission.</title>
        <authorList>
            <person name="Li K."/>
            <person name="Gao J."/>
        </authorList>
    </citation>
    <scope>NUCLEOTIDE SEQUENCE [LARGE SCALE GENOMIC DNA]</scope>
    <source>
        <strain evidence="4 5">Mg02</strain>
    </source>
</reference>
<dbReference type="Proteomes" id="UP000676079">
    <property type="component" value="Chromosome"/>
</dbReference>